<feature type="transmembrane region" description="Helical" evidence="5">
    <location>
        <begin position="28"/>
        <end position="49"/>
    </location>
</feature>
<feature type="domain" description="Cytochrome c" evidence="6">
    <location>
        <begin position="76"/>
        <end position="165"/>
    </location>
</feature>
<gene>
    <name evidence="7" type="ORF">M2127_000370</name>
</gene>
<dbReference type="EMBL" id="JARXYA010000001">
    <property type="protein sequence ID" value="MDH6503087.1"/>
    <property type="molecule type" value="Genomic_DNA"/>
</dbReference>
<dbReference type="Gene3D" id="1.10.760.10">
    <property type="entry name" value="Cytochrome c-like domain"/>
    <property type="match status" value="1"/>
</dbReference>
<comment type="caution">
    <text evidence="7">The sequence shown here is derived from an EMBL/GenBank/DDBJ whole genome shotgun (WGS) entry which is preliminary data.</text>
</comment>
<keyword evidence="5" id="KW-0472">Membrane</keyword>
<dbReference type="InterPro" id="IPR009056">
    <property type="entry name" value="Cyt_c-like_dom"/>
</dbReference>
<dbReference type="PROSITE" id="PS51007">
    <property type="entry name" value="CYTC"/>
    <property type="match status" value="1"/>
</dbReference>
<dbReference type="PANTHER" id="PTHR35008">
    <property type="entry name" value="BLL4482 PROTEIN-RELATED"/>
    <property type="match status" value="1"/>
</dbReference>
<evidence type="ECO:0000256" key="2">
    <source>
        <dbReference type="ARBA" id="ARBA00022723"/>
    </source>
</evidence>
<dbReference type="GO" id="GO:0009055">
    <property type="term" value="F:electron transfer activity"/>
    <property type="evidence" value="ECO:0007669"/>
    <property type="project" value="InterPro"/>
</dbReference>
<evidence type="ECO:0000256" key="4">
    <source>
        <dbReference type="PROSITE-ProRule" id="PRU00433"/>
    </source>
</evidence>
<protein>
    <submittedName>
        <fullName evidence="7">Mono/diheme cytochrome c family protein</fullName>
    </submittedName>
</protein>
<keyword evidence="2 4" id="KW-0479">Metal-binding</keyword>
<organism evidence="7 8">
    <name type="scientific">Polynucleobacter sphagniphilus</name>
    <dbReference type="NCBI Taxonomy" id="1743169"/>
    <lineage>
        <taxon>Bacteria</taxon>
        <taxon>Pseudomonadati</taxon>
        <taxon>Pseudomonadota</taxon>
        <taxon>Betaproteobacteria</taxon>
        <taxon>Burkholderiales</taxon>
        <taxon>Burkholderiaceae</taxon>
        <taxon>Polynucleobacter</taxon>
    </lineage>
</organism>
<dbReference type="GO" id="GO:0046872">
    <property type="term" value="F:metal ion binding"/>
    <property type="evidence" value="ECO:0007669"/>
    <property type="project" value="UniProtKB-KW"/>
</dbReference>
<accession>A0AA43M8D5</accession>
<sequence>MIDKESQSKYSDQIQREKIDPGEGMRPLPWIVTLLLGAMLMWGAFYIVVSPTGGESSFGDQRTLASLDPKSSSSGASQIDGKQIYIGKCAACHQATGLGLPGVFPPLADSEWVKGDQDVLSKILLHGIQGQIEVKGAAYNGVMPAWHTLSDGEIAAVITYIRSDWGNKESAVAEDVVKKQRDLTKARQEPYKNAEEIRSGT</sequence>
<dbReference type="AlphaFoldDB" id="A0AA43M8D5"/>
<evidence type="ECO:0000313" key="8">
    <source>
        <dbReference type="Proteomes" id="UP001161160"/>
    </source>
</evidence>
<keyword evidence="5" id="KW-0812">Transmembrane</keyword>
<evidence type="ECO:0000259" key="6">
    <source>
        <dbReference type="PROSITE" id="PS51007"/>
    </source>
</evidence>
<reference evidence="7" key="1">
    <citation type="submission" date="2023-04" db="EMBL/GenBank/DDBJ databases">
        <title>Genome Encyclopedia of Bacteria and Archaea VI: Functional Genomics of Type Strains.</title>
        <authorList>
            <person name="Whitman W."/>
        </authorList>
    </citation>
    <scope>NUCLEOTIDE SEQUENCE</scope>
    <source>
        <strain evidence="7">Enz.4-51</strain>
    </source>
</reference>
<evidence type="ECO:0000313" key="7">
    <source>
        <dbReference type="EMBL" id="MDH6503087.1"/>
    </source>
</evidence>
<evidence type="ECO:0000256" key="5">
    <source>
        <dbReference type="SAM" id="Phobius"/>
    </source>
</evidence>
<dbReference type="InterPro" id="IPR036909">
    <property type="entry name" value="Cyt_c-like_dom_sf"/>
</dbReference>
<dbReference type="PANTHER" id="PTHR35008:SF8">
    <property type="entry name" value="ALCOHOL DEHYDROGENASE CYTOCHROME C SUBUNIT"/>
    <property type="match status" value="1"/>
</dbReference>
<dbReference type="InterPro" id="IPR051459">
    <property type="entry name" value="Cytochrome_c-type_DH"/>
</dbReference>
<keyword evidence="5" id="KW-1133">Transmembrane helix</keyword>
<keyword evidence="8" id="KW-1185">Reference proteome</keyword>
<keyword evidence="3 4" id="KW-0408">Iron</keyword>
<name>A0AA43M8D5_9BURK</name>
<dbReference type="Pfam" id="PF00034">
    <property type="entry name" value="Cytochrom_C"/>
    <property type="match status" value="1"/>
</dbReference>
<dbReference type="RefSeq" id="WP_076024299.1">
    <property type="nucleotide sequence ID" value="NZ_JAQFIK010000006.1"/>
</dbReference>
<dbReference type="GO" id="GO:0020037">
    <property type="term" value="F:heme binding"/>
    <property type="evidence" value="ECO:0007669"/>
    <property type="project" value="InterPro"/>
</dbReference>
<evidence type="ECO:0000256" key="3">
    <source>
        <dbReference type="ARBA" id="ARBA00023004"/>
    </source>
</evidence>
<evidence type="ECO:0000256" key="1">
    <source>
        <dbReference type="ARBA" id="ARBA00022617"/>
    </source>
</evidence>
<keyword evidence="1 4" id="KW-0349">Heme</keyword>
<dbReference type="Proteomes" id="UP001161160">
    <property type="component" value="Unassembled WGS sequence"/>
</dbReference>
<proteinExistence type="predicted"/>
<dbReference type="SUPFAM" id="SSF46626">
    <property type="entry name" value="Cytochrome c"/>
    <property type="match status" value="1"/>
</dbReference>